<feature type="transmembrane region" description="Helical" evidence="1">
    <location>
        <begin position="352"/>
        <end position="371"/>
    </location>
</feature>
<feature type="transmembrane region" description="Helical" evidence="1">
    <location>
        <begin position="136"/>
        <end position="156"/>
    </location>
</feature>
<accession>A0A6B8MA67</accession>
<feature type="transmembrane region" description="Helical" evidence="1">
    <location>
        <begin position="48"/>
        <end position="68"/>
    </location>
</feature>
<keyword evidence="1" id="KW-0472">Membrane</keyword>
<dbReference type="AlphaFoldDB" id="A0A6B8MA67"/>
<feature type="transmembrane region" description="Helical" evidence="1">
    <location>
        <begin position="291"/>
        <end position="312"/>
    </location>
</feature>
<dbReference type="KEGG" id="mpar:F7D14_12330"/>
<dbReference type="SUPFAM" id="SSF103473">
    <property type="entry name" value="MFS general substrate transporter"/>
    <property type="match status" value="1"/>
</dbReference>
<dbReference type="InterPro" id="IPR036259">
    <property type="entry name" value="MFS_trans_sf"/>
</dbReference>
<proteinExistence type="predicted"/>
<name>A0A6B8MA67_9HYPH</name>
<dbReference type="PANTHER" id="PTHR23534">
    <property type="entry name" value="MFS PERMEASE"/>
    <property type="match status" value="1"/>
</dbReference>
<feature type="transmembrane region" description="Helical" evidence="1">
    <location>
        <begin position="111"/>
        <end position="130"/>
    </location>
</feature>
<keyword evidence="3" id="KW-1185">Reference proteome</keyword>
<dbReference type="RefSeq" id="WP_016921990.1">
    <property type="nucleotide sequence ID" value="NZ_CP044331.1"/>
</dbReference>
<sequence>MSLGTERGFADLLAKGASRDDGVDMRAGQIVCACPASLPRAGVTDNRLTLAMGFGLAVLAQALALTVLPEESRLLAPTIERVGWPFALLLVGAALASFPAALLVDGFGRRAAFGLGASLGAAGGALAAFSIAKANFFGLCLGAFWLGLAQGFALFYRHIAAQSAPRDGLVVLAGGAGAALFAPFLVSLAATPGATLLLASGLHIGALALSIRMPHMIAGAAIANKCRVDARFLLATTAGAIAWSVMSAGMLHGPLTLAVCAATPAFIGGAMGWHLLSMYGPSALAARRPELFPPTAALGAGLAVLAAGWTAVHSGASVAGVAAGLIAIGVGWGVVNIGALRLLHEGARPSRAALAFHDLCLLGAAAAGALIA</sequence>
<dbReference type="Proteomes" id="UP000422569">
    <property type="component" value="Chromosome"/>
</dbReference>
<feature type="transmembrane region" description="Helical" evidence="1">
    <location>
        <begin position="318"/>
        <end position="340"/>
    </location>
</feature>
<evidence type="ECO:0000313" key="3">
    <source>
        <dbReference type="Proteomes" id="UP000422569"/>
    </source>
</evidence>
<feature type="transmembrane region" description="Helical" evidence="1">
    <location>
        <begin position="232"/>
        <end position="250"/>
    </location>
</feature>
<dbReference type="PANTHER" id="PTHR23534:SF1">
    <property type="entry name" value="MAJOR FACILITATOR SUPERFAMILY PROTEIN"/>
    <property type="match status" value="1"/>
</dbReference>
<dbReference type="Gene3D" id="1.20.1250.20">
    <property type="entry name" value="MFS general substrate transporter like domains"/>
    <property type="match status" value="1"/>
</dbReference>
<gene>
    <name evidence="2" type="ORF">F7D14_12330</name>
</gene>
<feature type="transmembrane region" description="Helical" evidence="1">
    <location>
        <begin position="83"/>
        <end position="104"/>
    </location>
</feature>
<feature type="transmembrane region" description="Helical" evidence="1">
    <location>
        <begin position="256"/>
        <end position="279"/>
    </location>
</feature>
<keyword evidence="1" id="KW-1133">Transmembrane helix</keyword>
<evidence type="ECO:0008006" key="4">
    <source>
        <dbReference type="Google" id="ProtNLM"/>
    </source>
</evidence>
<protein>
    <recommendedName>
        <fullName evidence="4">MFS transporter</fullName>
    </recommendedName>
</protein>
<feature type="transmembrane region" description="Helical" evidence="1">
    <location>
        <begin position="168"/>
        <end position="188"/>
    </location>
</feature>
<evidence type="ECO:0000256" key="1">
    <source>
        <dbReference type="SAM" id="Phobius"/>
    </source>
</evidence>
<evidence type="ECO:0000313" key="2">
    <source>
        <dbReference type="EMBL" id="QGM98183.1"/>
    </source>
</evidence>
<dbReference type="EMBL" id="CP044331">
    <property type="protein sequence ID" value="QGM98183.1"/>
    <property type="molecule type" value="Genomic_DNA"/>
</dbReference>
<organism evidence="2 3">
    <name type="scientific">Methylocystis parvus</name>
    <dbReference type="NCBI Taxonomy" id="134"/>
    <lineage>
        <taxon>Bacteria</taxon>
        <taxon>Pseudomonadati</taxon>
        <taxon>Pseudomonadota</taxon>
        <taxon>Alphaproteobacteria</taxon>
        <taxon>Hyphomicrobiales</taxon>
        <taxon>Methylocystaceae</taxon>
        <taxon>Methylocystis</taxon>
    </lineage>
</organism>
<keyword evidence="1" id="KW-0812">Transmembrane</keyword>
<reference evidence="2 3" key="1">
    <citation type="submission" date="2019-09" db="EMBL/GenBank/DDBJ databases">
        <title>Isolation and complete genome sequencing of Methylocystis species.</title>
        <authorList>
            <person name="Rumah B.L."/>
            <person name="Stead C.E."/>
            <person name="Stevens B.C."/>
            <person name="Minton N.P."/>
            <person name="Grosse-Honebrink A."/>
            <person name="Zhang Y."/>
        </authorList>
    </citation>
    <scope>NUCLEOTIDE SEQUENCE [LARGE SCALE GENOMIC DNA]</scope>
    <source>
        <strain evidence="2 3">BRCS2</strain>
    </source>
</reference>
<feature type="transmembrane region" description="Helical" evidence="1">
    <location>
        <begin position="194"/>
        <end position="211"/>
    </location>
</feature>